<sequence>MYPFNDIDCFWTSMVLAREALPPPHKESPQSSAVPTSKRSPPAHSKHWLND</sequence>
<feature type="compositionally biased region" description="Polar residues" evidence="1">
    <location>
        <begin position="29"/>
        <end position="39"/>
    </location>
</feature>
<dbReference type="EMBL" id="BMEG01000006">
    <property type="protein sequence ID" value="GGD79878.1"/>
    <property type="molecule type" value="Genomic_DNA"/>
</dbReference>
<evidence type="ECO:0000313" key="3">
    <source>
        <dbReference type="Proteomes" id="UP000597138"/>
    </source>
</evidence>
<reference evidence="3" key="1">
    <citation type="journal article" date="2019" name="Int. J. Syst. Evol. Microbiol.">
        <title>The Global Catalogue of Microorganisms (GCM) 10K type strain sequencing project: providing services to taxonomists for standard genome sequencing and annotation.</title>
        <authorList>
            <consortium name="The Broad Institute Genomics Platform"/>
            <consortium name="The Broad Institute Genome Sequencing Center for Infectious Disease"/>
            <person name="Wu L."/>
            <person name="Ma J."/>
        </authorList>
    </citation>
    <scope>NUCLEOTIDE SEQUENCE [LARGE SCALE GENOMIC DNA]</scope>
    <source>
        <strain evidence="3">CGMCC 1.11013</strain>
    </source>
</reference>
<name>A0ABQ1RTB4_9BURK</name>
<evidence type="ECO:0000313" key="2">
    <source>
        <dbReference type="EMBL" id="GGD79878.1"/>
    </source>
</evidence>
<gene>
    <name evidence="2" type="ORF">GCM10010985_38040</name>
</gene>
<dbReference type="Proteomes" id="UP000597138">
    <property type="component" value="Unassembled WGS sequence"/>
</dbReference>
<feature type="region of interest" description="Disordered" evidence="1">
    <location>
        <begin position="21"/>
        <end position="51"/>
    </location>
</feature>
<organism evidence="2 3">
    <name type="scientific">Caballeronia grimmiae</name>
    <dbReference type="NCBI Taxonomy" id="1071679"/>
    <lineage>
        <taxon>Bacteria</taxon>
        <taxon>Pseudomonadati</taxon>
        <taxon>Pseudomonadota</taxon>
        <taxon>Betaproteobacteria</taxon>
        <taxon>Burkholderiales</taxon>
        <taxon>Burkholderiaceae</taxon>
        <taxon>Caballeronia</taxon>
    </lineage>
</organism>
<evidence type="ECO:0000256" key="1">
    <source>
        <dbReference type="SAM" id="MobiDB-lite"/>
    </source>
</evidence>
<keyword evidence="3" id="KW-1185">Reference proteome</keyword>
<accession>A0ABQ1RTB4</accession>
<comment type="caution">
    <text evidence="2">The sequence shown here is derived from an EMBL/GenBank/DDBJ whole genome shotgun (WGS) entry which is preliminary data.</text>
</comment>
<proteinExistence type="predicted"/>
<protein>
    <submittedName>
        <fullName evidence="2">Uncharacterized protein</fullName>
    </submittedName>
</protein>